<dbReference type="Gene3D" id="3.40.30.10">
    <property type="entry name" value="Glutaredoxin"/>
    <property type="match status" value="1"/>
</dbReference>
<protein>
    <submittedName>
        <fullName evidence="3">Periplasmic thiol-disulfide interchange protein</fullName>
    </submittedName>
</protein>
<dbReference type="Pfam" id="PF13462">
    <property type="entry name" value="Thioredoxin_4"/>
    <property type="match status" value="1"/>
</dbReference>
<dbReference type="Proteomes" id="UP000242447">
    <property type="component" value="Chromosome"/>
</dbReference>
<proteinExistence type="predicted"/>
<dbReference type="OrthoDB" id="8478320at2"/>
<evidence type="ECO:0000313" key="3">
    <source>
        <dbReference type="EMBL" id="ARO15738.1"/>
    </source>
</evidence>
<keyword evidence="1" id="KW-0732">Signal</keyword>
<dbReference type="STRING" id="92947.BVG79_02398"/>
<gene>
    <name evidence="3" type="primary">dsbA</name>
    <name evidence="3" type="ORF">BVG79_02398</name>
</gene>
<evidence type="ECO:0000256" key="1">
    <source>
        <dbReference type="SAM" id="SignalP"/>
    </source>
</evidence>
<name>A0A1W6P2J9_9RHOB</name>
<dbReference type="CDD" id="cd02972">
    <property type="entry name" value="DsbA_family"/>
    <property type="match status" value="1"/>
</dbReference>
<keyword evidence="4" id="KW-1185">Reference proteome</keyword>
<accession>A0A1W6P2J9</accession>
<reference evidence="3 4" key="1">
    <citation type="submission" date="2017-02" db="EMBL/GenBank/DDBJ databases">
        <title>Ketogulonicigenium robustum SPU B003 Genome sequencing and assembly.</title>
        <authorList>
            <person name="Li Y."/>
            <person name="Liu L."/>
            <person name="Wang C."/>
            <person name="Zhang M."/>
            <person name="Zhang T."/>
            <person name="Zhang Y."/>
        </authorList>
    </citation>
    <scope>NUCLEOTIDE SEQUENCE [LARGE SCALE GENOMIC DNA]</scope>
    <source>
        <strain evidence="3 4">SPU_B003</strain>
    </source>
</reference>
<feature type="domain" description="Thioredoxin-like fold" evidence="2">
    <location>
        <begin position="38"/>
        <end position="208"/>
    </location>
</feature>
<feature type="chain" id="PRO_5010871375" evidence="1">
    <location>
        <begin position="27"/>
        <end position="212"/>
    </location>
</feature>
<dbReference type="AlphaFoldDB" id="A0A1W6P2J9"/>
<dbReference type="RefSeq" id="WP_085787092.1">
    <property type="nucleotide sequence ID" value="NZ_CP019937.1"/>
</dbReference>
<sequence>MTIIRNMATAAAFAIAGGFYAGGAMAQDTAVTEVAPSTITEMAIGAEDAPITFIEYASFTCPHCANFHDNQFQQLKENYIDTGKVRFIFREVYFDRFGLWASMIARCGDNSTRFFGISDILFENQQSWIGSGDPAEIANNLRAIGREAGMNDATIDACMNNQDLAQSLVAWFTQNAEDDKVNATPTLFINGQQYSNMSYENIASILDAELAK</sequence>
<dbReference type="KEGG" id="kro:BVG79_02398"/>
<evidence type="ECO:0000259" key="2">
    <source>
        <dbReference type="Pfam" id="PF13462"/>
    </source>
</evidence>
<feature type="signal peptide" evidence="1">
    <location>
        <begin position="1"/>
        <end position="26"/>
    </location>
</feature>
<dbReference type="SUPFAM" id="SSF52833">
    <property type="entry name" value="Thioredoxin-like"/>
    <property type="match status" value="1"/>
</dbReference>
<organism evidence="3 4">
    <name type="scientific">Ketogulonicigenium robustum</name>
    <dbReference type="NCBI Taxonomy" id="92947"/>
    <lineage>
        <taxon>Bacteria</taxon>
        <taxon>Pseudomonadati</taxon>
        <taxon>Pseudomonadota</taxon>
        <taxon>Alphaproteobacteria</taxon>
        <taxon>Rhodobacterales</taxon>
        <taxon>Roseobacteraceae</taxon>
        <taxon>Ketogulonicigenium</taxon>
    </lineage>
</organism>
<dbReference type="InterPro" id="IPR012336">
    <property type="entry name" value="Thioredoxin-like_fold"/>
</dbReference>
<dbReference type="EMBL" id="CP019937">
    <property type="protein sequence ID" value="ARO15738.1"/>
    <property type="molecule type" value="Genomic_DNA"/>
</dbReference>
<evidence type="ECO:0000313" key="4">
    <source>
        <dbReference type="Proteomes" id="UP000242447"/>
    </source>
</evidence>
<dbReference type="InterPro" id="IPR036249">
    <property type="entry name" value="Thioredoxin-like_sf"/>
</dbReference>